<keyword evidence="2" id="KW-1185">Reference proteome</keyword>
<reference evidence="2" key="1">
    <citation type="journal article" date="2023" name="G3 (Bethesda)">
        <title>Genome assembly and association tests identify interacting loci associated with vigor, precocity, and sex in interspecific pistachio rootstocks.</title>
        <authorList>
            <person name="Palmer W."/>
            <person name="Jacygrad E."/>
            <person name="Sagayaradj S."/>
            <person name="Cavanaugh K."/>
            <person name="Han R."/>
            <person name="Bertier L."/>
            <person name="Beede B."/>
            <person name="Kafkas S."/>
            <person name="Golino D."/>
            <person name="Preece J."/>
            <person name="Michelmore R."/>
        </authorList>
    </citation>
    <scope>NUCLEOTIDE SEQUENCE [LARGE SCALE GENOMIC DNA]</scope>
</reference>
<gene>
    <name evidence="1" type="ORF">Pint_14781</name>
</gene>
<sequence length="159" mass="18487">MINTMLNIARRFFKLPKSERLKSYSDDPSKTTRLSTSFNVKTEKVANWRDFLRIHCYPHERYVHEWPTKPPSFREDVAEYCTSIRGLVLSNDRYKSVLHRAVVNCNKERISIPTFYCPSPDALIGLNSLRWPQVVSVLAPFKTKCCLDMFKTSTTASSF</sequence>
<organism evidence="1 2">
    <name type="scientific">Pistacia integerrima</name>
    <dbReference type="NCBI Taxonomy" id="434235"/>
    <lineage>
        <taxon>Eukaryota</taxon>
        <taxon>Viridiplantae</taxon>
        <taxon>Streptophyta</taxon>
        <taxon>Embryophyta</taxon>
        <taxon>Tracheophyta</taxon>
        <taxon>Spermatophyta</taxon>
        <taxon>Magnoliopsida</taxon>
        <taxon>eudicotyledons</taxon>
        <taxon>Gunneridae</taxon>
        <taxon>Pentapetalae</taxon>
        <taxon>rosids</taxon>
        <taxon>malvids</taxon>
        <taxon>Sapindales</taxon>
        <taxon>Anacardiaceae</taxon>
        <taxon>Pistacia</taxon>
    </lineage>
</organism>
<evidence type="ECO:0000313" key="1">
    <source>
        <dbReference type="EMBL" id="KAJ0048181.1"/>
    </source>
</evidence>
<dbReference type="Proteomes" id="UP001163603">
    <property type="component" value="Chromosome 2"/>
</dbReference>
<comment type="caution">
    <text evidence="1">The sequence shown here is derived from an EMBL/GenBank/DDBJ whole genome shotgun (WGS) entry which is preliminary data.</text>
</comment>
<evidence type="ECO:0000313" key="2">
    <source>
        <dbReference type="Proteomes" id="UP001163603"/>
    </source>
</evidence>
<protein>
    <submittedName>
        <fullName evidence="1">Uncharacterized protein</fullName>
    </submittedName>
</protein>
<accession>A0ACC0Z9E7</accession>
<proteinExistence type="predicted"/>
<dbReference type="EMBL" id="CM047737">
    <property type="protein sequence ID" value="KAJ0048181.1"/>
    <property type="molecule type" value="Genomic_DNA"/>
</dbReference>
<name>A0ACC0Z9E7_9ROSI</name>